<feature type="transmembrane region" description="Helical" evidence="5">
    <location>
        <begin position="80"/>
        <end position="100"/>
    </location>
</feature>
<feature type="transmembrane region" description="Helical" evidence="5">
    <location>
        <begin position="106"/>
        <end position="125"/>
    </location>
</feature>
<feature type="transmembrane region" description="Helical" evidence="5">
    <location>
        <begin position="353"/>
        <end position="374"/>
    </location>
</feature>
<evidence type="ECO:0000256" key="2">
    <source>
        <dbReference type="ARBA" id="ARBA00022692"/>
    </source>
</evidence>
<evidence type="ECO:0000259" key="6">
    <source>
        <dbReference type="Pfam" id="PF04932"/>
    </source>
</evidence>
<evidence type="ECO:0000256" key="1">
    <source>
        <dbReference type="ARBA" id="ARBA00004141"/>
    </source>
</evidence>
<gene>
    <name evidence="7" type="ORF">UV42_C0012G0013</name>
</gene>
<sequence length="424" mass="47954">MIFFYILYSTFYILITWHRFSYGVFLLFLLLPTYLLRFSLGPLPVTILEIMIWVVCLVGLVKHAKHIEESLLILFRKHTLFTIGTALFLIAATISIFTAVDLRAAAGEWKAFYIEPFALFLILYFSRDRLEIHTDILLPLVLSGFATSILAIVQHFTGWMVPWDFWENGASYRVTAWYGFPNGVGLFLAPLVVLAAAIVWQRLFQKQKNNWATGQFVNWVLLVTCYLLLVTGPLAVLYAKSTGGLIGILAGVGILFLINKKTRFPAIAIGVIGIVSLLSIPSLASIREELFFKDRSGQIRLSMWQDTVQLLKERPLLGAGLASYDERIIPYHTTVNGEGIEIFSLPHNLFLSIYVNLGLLGIVGFLMMNIGLFLSIINKRGYWFFVLGPLIAISIMGLVDTPYIRNDLSVFFWVLPLLLVTRQE</sequence>
<evidence type="ECO:0000256" key="5">
    <source>
        <dbReference type="SAM" id="Phobius"/>
    </source>
</evidence>
<dbReference type="EMBL" id="LCEK01000012">
    <property type="protein sequence ID" value="KKS72186.1"/>
    <property type="molecule type" value="Genomic_DNA"/>
</dbReference>
<feature type="transmembrane region" description="Helical" evidence="5">
    <location>
        <begin position="266"/>
        <end position="286"/>
    </location>
</feature>
<name>A0A0G1DMZ3_9BACT</name>
<evidence type="ECO:0000313" key="7">
    <source>
        <dbReference type="EMBL" id="KKS72186.1"/>
    </source>
</evidence>
<protein>
    <submittedName>
        <fullName evidence="7">O-antigen polymerase</fullName>
    </submittedName>
</protein>
<feature type="domain" description="O-antigen ligase-related" evidence="6">
    <location>
        <begin position="228"/>
        <end position="366"/>
    </location>
</feature>
<feature type="transmembrane region" description="Helical" evidence="5">
    <location>
        <begin position="381"/>
        <end position="398"/>
    </location>
</feature>
<dbReference type="AlphaFoldDB" id="A0A0G1DMZ3"/>
<proteinExistence type="predicted"/>
<feature type="transmembrane region" description="Helical" evidence="5">
    <location>
        <begin position="176"/>
        <end position="204"/>
    </location>
</feature>
<evidence type="ECO:0000313" key="8">
    <source>
        <dbReference type="Proteomes" id="UP000033867"/>
    </source>
</evidence>
<evidence type="ECO:0000256" key="3">
    <source>
        <dbReference type="ARBA" id="ARBA00022989"/>
    </source>
</evidence>
<accession>A0A0G1DMZ3</accession>
<evidence type="ECO:0000256" key="4">
    <source>
        <dbReference type="ARBA" id="ARBA00023136"/>
    </source>
</evidence>
<dbReference type="InterPro" id="IPR007016">
    <property type="entry name" value="O-antigen_ligase-rel_domated"/>
</dbReference>
<feature type="transmembrane region" description="Helical" evidence="5">
    <location>
        <begin position="242"/>
        <end position="259"/>
    </location>
</feature>
<dbReference type="GO" id="GO:0016020">
    <property type="term" value="C:membrane"/>
    <property type="evidence" value="ECO:0007669"/>
    <property type="project" value="UniProtKB-SubCell"/>
</dbReference>
<organism evidence="7 8">
    <name type="scientific">Candidatus Magasanikbacteria bacterium GW2011_GWE2_42_7</name>
    <dbReference type="NCBI Taxonomy" id="1619052"/>
    <lineage>
        <taxon>Bacteria</taxon>
        <taxon>Candidatus Magasanikiibacteriota</taxon>
    </lineage>
</organism>
<dbReference type="PANTHER" id="PTHR37422">
    <property type="entry name" value="TEICHURONIC ACID BIOSYNTHESIS PROTEIN TUAE"/>
    <property type="match status" value="1"/>
</dbReference>
<keyword evidence="2 5" id="KW-0812">Transmembrane</keyword>
<feature type="transmembrane region" description="Helical" evidence="5">
    <location>
        <begin position="216"/>
        <end position="236"/>
    </location>
</feature>
<dbReference type="Proteomes" id="UP000033867">
    <property type="component" value="Unassembled WGS sequence"/>
</dbReference>
<feature type="transmembrane region" description="Helical" evidence="5">
    <location>
        <begin position="12"/>
        <end position="35"/>
    </location>
</feature>
<dbReference type="InterPro" id="IPR051533">
    <property type="entry name" value="WaaL-like"/>
</dbReference>
<feature type="transmembrane region" description="Helical" evidence="5">
    <location>
        <begin position="41"/>
        <end position="60"/>
    </location>
</feature>
<comment type="subcellular location">
    <subcellularLocation>
        <location evidence="1">Membrane</location>
        <topology evidence="1">Multi-pass membrane protein</topology>
    </subcellularLocation>
</comment>
<keyword evidence="4 5" id="KW-0472">Membrane</keyword>
<keyword evidence="3 5" id="KW-1133">Transmembrane helix</keyword>
<feature type="transmembrane region" description="Helical" evidence="5">
    <location>
        <begin position="137"/>
        <end position="156"/>
    </location>
</feature>
<dbReference type="Pfam" id="PF04932">
    <property type="entry name" value="Wzy_C"/>
    <property type="match status" value="1"/>
</dbReference>
<reference evidence="7 8" key="1">
    <citation type="journal article" date="2015" name="Nature">
        <title>rRNA introns, odd ribosomes, and small enigmatic genomes across a large radiation of phyla.</title>
        <authorList>
            <person name="Brown C.T."/>
            <person name="Hug L.A."/>
            <person name="Thomas B.C."/>
            <person name="Sharon I."/>
            <person name="Castelle C.J."/>
            <person name="Singh A."/>
            <person name="Wilkins M.J."/>
            <person name="Williams K.H."/>
            <person name="Banfield J.F."/>
        </authorList>
    </citation>
    <scope>NUCLEOTIDE SEQUENCE [LARGE SCALE GENOMIC DNA]</scope>
</reference>
<dbReference type="PANTHER" id="PTHR37422:SF13">
    <property type="entry name" value="LIPOPOLYSACCHARIDE BIOSYNTHESIS PROTEIN PA4999-RELATED"/>
    <property type="match status" value="1"/>
</dbReference>
<comment type="caution">
    <text evidence="7">The sequence shown here is derived from an EMBL/GenBank/DDBJ whole genome shotgun (WGS) entry which is preliminary data.</text>
</comment>